<evidence type="ECO:0000313" key="2">
    <source>
        <dbReference type="EMBL" id="BFO15672.1"/>
    </source>
</evidence>
<feature type="region of interest" description="Disordered" evidence="1">
    <location>
        <begin position="1"/>
        <end position="44"/>
    </location>
</feature>
<feature type="region of interest" description="Disordered" evidence="1">
    <location>
        <begin position="65"/>
        <end position="92"/>
    </location>
</feature>
<gene>
    <name evidence="2" type="ORF">SHKM778_20600</name>
</gene>
<evidence type="ECO:0000256" key="1">
    <source>
        <dbReference type="SAM" id="MobiDB-lite"/>
    </source>
</evidence>
<reference evidence="2" key="1">
    <citation type="submission" date="2024-06" db="EMBL/GenBank/DDBJ databases">
        <authorList>
            <consortium name="consrtm"/>
            <person name="Uemura M."/>
            <person name="Terahara T."/>
        </authorList>
    </citation>
    <scope>NUCLEOTIDE SEQUENCE</scope>
    <source>
        <strain evidence="2">KM77-8</strain>
    </source>
</reference>
<organism evidence="2">
    <name type="scientific">Streptomyces haneummycinicus</name>
    <dbReference type="NCBI Taxonomy" id="3074435"/>
    <lineage>
        <taxon>Bacteria</taxon>
        <taxon>Bacillati</taxon>
        <taxon>Actinomycetota</taxon>
        <taxon>Actinomycetes</taxon>
        <taxon>Kitasatosporales</taxon>
        <taxon>Streptomycetaceae</taxon>
        <taxon>Streptomyces</taxon>
    </lineage>
</organism>
<reference evidence="2" key="2">
    <citation type="submission" date="2024-07" db="EMBL/GenBank/DDBJ databases">
        <title>Streptomyces haneummycinica sp. nov., a new antibiotic-producing actinobacterium isolated from marine sediment.</title>
        <authorList>
            <person name="Uemura M."/>
            <person name="Hamada M."/>
            <person name="Hirano S."/>
            <person name="Kobayashi K."/>
            <person name="Ohshiro T."/>
            <person name="Kobayashi T."/>
            <person name="Terahara T."/>
        </authorList>
    </citation>
    <scope>NUCLEOTIDE SEQUENCE</scope>
    <source>
        <strain evidence="2">KM77-8</strain>
    </source>
</reference>
<dbReference type="AlphaFoldDB" id="A0AAT9HEA4"/>
<name>A0AAT9HEA4_9ACTN</name>
<accession>A0AAT9HEA4</accession>
<sequence length="92" mass="9415">MLRLVDAGHLVVLGDSHTDGPVEEEGEDRGDGQGVGEDAEDSGALLPELVEAAAVEEALDVGLALAAGEEADEQRAEDAADEVDADDVEESS</sequence>
<dbReference type="EMBL" id="AP035768">
    <property type="protein sequence ID" value="BFO15672.1"/>
    <property type="molecule type" value="Genomic_DNA"/>
</dbReference>
<protein>
    <submittedName>
        <fullName evidence="2">Uncharacterized protein</fullName>
    </submittedName>
</protein>
<feature type="compositionally biased region" description="Acidic residues" evidence="1">
    <location>
        <begin position="79"/>
        <end position="92"/>
    </location>
</feature>
<proteinExistence type="predicted"/>